<organism evidence="8 9">
    <name type="scientific">Acidianus hospitalis</name>
    <dbReference type="NCBI Taxonomy" id="563177"/>
    <lineage>
        <taxon>Archaea</taxon>
        <taxon>Thermoproteota</taxon>
        <taxon>Thermoprotei</taxon>
        <taxon>Sulfolobales</taxon>
        <taxon>Sulfolobaceae</taxon>
        <taxon>Acidianus</taxon>
    </lineage>
</organism>
<dbReference type="PROSITE" id="PS51171">
    <property type="entry name" value="PREPHENATE_DEHYDR_3"/>
    <property type="match status" value="1"/>
</dbReference>
<evidence type="ECO:0000256" key="1">
    <source>
        <dbReference type="ARBA" id="ARBA00022605"/>
    </source>
</evidence>
<dbReference type="CDD" id="cd04905">
    <property type="entry name" value="ACT_CM-PDT"/>
    <property type="match status" value="1"/>
</dbReference>
<keyword evidence="3" id="KW-0584">Phenylalanine biosynthesis</keyword>
<evidence type="ECO:0000256" key="4">
    <source>
        <dbReference type="ARBA" id="ARBA00023239"/>
    </source>
</evidence>
<evidence type="ECO:0000313" key="8">
    <source>
        <dbReference type="EMBL" id="PVU74129.1"/>
    </source>
</evidence>
<dbReference type="CDD" id="cd13630">
    <property type="entry name" value="PBP2_PDT_1"/>
    <property type="match status" value="1"/>
</dbReference>
<proteinExistence type="predicted"/>
<sequence>MYYLGPKGSFSHEAALKISNAIYVEVQSISEIFYKVSSEGKLGIVPIENSLEGPVNETLDNLFKFDDIFVNKIIELKINLVLASKEDINIKHIKNIYTHLYAYKEAQNSLRKLGITNNIIPVESTSKAALLALSDPNSAALCSEFAARLYGLKILAHGVQDYDNNITKFALISKNVSFRGERSMILFTVPDLPGSLYKVLEKFYVFNKNLKMIYSRPVRSIPWNYYFYVEYEGSYEEKLLNELKKVTTSLKFKGSYNIT</sequence>
<gene>
    <name evidence="8" type="ORF">DDW13_08750</name>
</gene>
<dbReference type="AlphaFoldDB" id="A0A2T9X230"/>
<dbReference type="Gene3D" id="3.30.70.260">
    <property type="match status" value="1"/>
</dbReference>
<dbReference type="EMBL" id="QEFD01000233">
    <property type="protein sequence ID" value="PVU74129.1"/>
    <property type="molecule type" value="Genomic_DNA"/>
</dbReference>
<dbReference type="InterPro" id="IPR045865">
    <property type="entry name" value="ACT-like_dom_sf"/>
</dbReference>
<feature type="domain" description="Prephenate dehydratase" evidence="6">
    <location>
        <begin position="1"/>
        <end position="174"/>
    </location>
</feature>
<name>A0A2T9X230_9CREN</name>
<dbReference type="Proteomes" id="UP000245638">
    <property type="component" value="Unassembled WGS sequence"/>
</dbReference>
<keyword evidence="2" id="KW-0057">Aromatic amino acid biosynthesis</keyword>
<dbReference type="PROSITE" id="PS51671">
    <property type="entry name" value="ACT"/>
    <property type="match status" value="1"/>
</dbReference>
<dbReference type="SUPFAM" id="SSF55021">
    <property type="entry name" value="ACT-like"/>
    <property type="match status" value="1"/>
</dbReference>
<accession>A0A2T9X230</accession>
<dbReference type="GO" id="GO:0005737">
    <property type="term" value="C:cytoplasm"/>
    <property type="evidence" value="ECO:0007669"/>
    <property type="project" value="TreeGrafter"/>
</dbReference>
<dbReference type="GO" id="GO:0009094">
    <property type="term" value="P:L-phenylalanine biosynthetic process"/>
    <property type="evidence" value="ECO:0007669"/>
    <property type="project" value="UniProtKB-KW"/>
</dbReference>
<evidence type="ECO:0000259" key="6">
    <source>
        <dbReference type="PROSITE" id="PS51171"/>
    </source>
</evidence>
<reference evidence="8 9" key="1">
    <citation type="journal article" date="2015" name="Appl. Environ. Microbiol.">
        <title>Nanoarchaeota, Their Sulfolobales Host, and Nanoarchaeota Virus Distribution across Yellowstone National Park Hot Springs.</title>
        <authorList>
            <person name="Munson-McGee J.H."/>
            <person name="Field E.K."/>
            <person name="Bateson M."/>
            <person name="Rooney C."/>
            <person name="Stepanauskas R."/>
            <person name="Young M.J."/>
        </authorList>
    </citation>
    <scope>NUCLEOTIDE SEQUENCE [LARGE SCALE GENOMIC DNA]</scope>
    <source>
        <strain evidence="8">SCGC AC-742_N10</strain>
    </source>
</reference>
<comment type="pathway">
    <text evidence="5">Amino-acid biosynthesis.</text>
</comment>
<dbReference type="PANTHER" id="PTHR21022:SF19">
    <property type="entry name" value="PREPHENATE DEHYDRATASE-RELATED"/>
    <property type="match status" value="1"/>
</dbReference>
<feature type="domain" description="ACT" evidence="7">
    <location>
        <begin position="184"/>
        <end position="257"/>
    </location>
</feature>
<evidence type="ECO:0000313" key="9">
    <source>
        <dbReference type="Proteomes" id="UP000245638"/>
    </source>
</evidence>
<keyword evidence="1" id="KW-0028">Amino-acid biosynthesis</keyword>
<dbReference type="GO" id="GO:0004664">
    <property type="term" value="F:prephenate dehydratase activity"/>
    <property type="evidence" value="ECO:0007669"/>
    <property type="project" value="InterPro"/>
</dbReference>
<evidence type="ECO:0000256" key="3">
    <source>
        <dbReference type="ARBA" id="ARBA00023222"/>
    </source>
</evidence>
<protein>
    <submittedName>
        <fullName evidence="8">Chorismate mutase</fullName>
    </submittedName>
</protein>
<evidence type="ECO:0000256" key="5">
    <source>
        <dbReference type="ARBA" id="ARBA00029440"/>
    </source>
</evidence>
<comment type="caution">
    <text evidence="8">The sequence shown here is derived from an EMBL/GenBank/DDBJ whole genome shotgun (WGS) entry which is preliminary data.</text>
</comment>
<evidence type="ECO:0000259" key="7">
    <source>
        <dbReference type="PROSITE" id="PS51671"/>
    </source>
</evidence>
<dbReference type="InterPro" id="IPR002912">
    <property type="entry name" value="ACT_dom"/>
</dbReference>
<dbReference type="InterPro" id="IPR001086">
    <property type="entry name" value="Preph_deHydtase"/>
</dbReference>
<dbReference type="Pfam" id="PF00800">
    <property type="entry name" value="PDT"/>
    <property type="match status" value="1"/>
</dbReference>
<dbReference type="Gene3D" id="3.40.190.10">
    <property type="entry name" value="Periplasmic binding protein-like II"/>
    <property type="match status" value="2"/>
</dbReference>
<dbReference type="SUPFAM" id="SSF53850">
    <property type="entry name" value="Periplasmic binding protein-like II"/>
    <property type="match status" value="1"/>
</dbReference>
<keyword evidence="4" id="KW-0456">Lyase</keyword>
<dbReference type="PANTHER" id="PTHR21022">
    <property type="entry name" value="PREPHENATE DEHYDRATASE P PROTEIN"/>
    <property type="match status" value="1"/>
</dbReference>
<evidence type="ECO:0000256" key="2">
    <source>
        <dbReference type="ARBA" id="ARBA00023141"/>
    </source>
</evidence>